<dbReference type="InterPro" id="IPR016082">
    <property type="entry name" value="Ribosomal_uL30_ferredoxin-like"/>
</dbReference>
<dbReference type="AlphaFoldDB" id="A0A6J2JZF6"/>
<dbReference type="InterPro" id="IPR005996">
    <property type="entry name" value="Ribosomal_uL30_bac-type"/>
</dbReference>
<comment type="subcellular location">
    <subcellularLocation>
        <location evidence="1">Mitochondrion</location>
    </subcellularLocation>
</comment>
<dbReference type="GO" id="GO:0015934">
    <property type="term" value="C:large ribosomal subunit"/>
    <property type="evidence" value="ECO:0007669"/>
    <property type="project" value="InterPro"/>
</dbReference>
<evidence type="ECO:0000259" key="9">
    <source>
        <dbReference type="Pfam" id="PF00327"/>
    </source>
</evidence>
<organism evidence="10 11">
    <name type="scientific">Bombyx mandarina</name>
    <name type="common">Wild silk moth</name>
    <name type="synonym">Wild silkworm</name>
    <dbReference type="NCBI Taxonomy" id="7092"/>
    <lineage>
        <taxon>Eukaryota</taxon>
        <taxon>Metazoa</taxon>
        <taxon>Ecdysozoa</taxon>
        <taxon>Arthropoda</taxon>
        <taxon>Hexapoda</taxon>
        <taxon>Insecta</taxon>
        <taxon>Pterygota</taxon>
        <taxon>Neoptera</taxon>
        <taxon>Endopterygota</taxon>
        <taxon>Lepidoptera</taxon>
        <taxon>Glossata</taxon>
        <taxon>Ditrysia</taxon>
        <taxon>Bombycoidea</taxon>
        <taxon>Bombycidae</taxon>
        <taxon>Bombycinae</taxon>
        <taxon>Bombyx</taxon>
    </lineage>
</organism>
<dbReference type="RefSeq" id="XP_028033474.1">
    <property type="nucleotide sequence ID" value="XM_028177673.1"/>
</dbReference>
<dbReference type="Gene3D" id="3.30.1390.20">
    <property type="entry name" value="Ribosomal protein L30, ferredoxin-like fold domain"/>
    <property type="match status" value="1"/>
</dbReference>
<dbReference type="CTD" id="51263"/>
<evidence type="ECO:0000256" key="2">
    <source>
        <dbReference type="ARBA" id="ARBA00007594"/>
    </source>
</evidence>
<protein>
    <recommendedName>
        <fullName evidence="7">Large ribosomal subunit protein uL30m</fullName>
    </recommendedName>
    <alternativeName>
        <fullName evidence="8">39S ribosomal protein L30, mitochondrial</fullName>
    </alternativeName>
</protein>
<dbReference type="FunFam" id="3.30.1390.20:FF:000005">
    <property type="entry name" value="39S ribosomal protein L30, mitochondrial"/>
    <property type="match status" value="1"/>
</dbReference>
<evidence type="ECO:0000313" key="10">
    <source>
        <dbReference type="Proteomes" id="UP000504629"/>
    </source>
</evidence>
<dbReference type="GeneID" id="114245493"/>
<dbReference type="Proteomes" id="UP000504629">
    <property type="component" value="Unplaced"/>
</dbReference>
<reference evidence="11" key="1">
    <citation type="submission" date="2025-08" db="UniProtKB">
        <authorList>
            <consortium name="RefSeq"/>
        </authorList>
    </citation>
    <scope>IDENTIFICATION</scope>
    <source>
        <tissue evidence="11">Silk gland</tissue>
    </source>
</reference>
<dbReference type="SUPFAM" id="SSF55129">
    <property type="entry name" value="Ribosomal protein L30p/L7e"/>
    <property type="match status" value="1"/>
</dbReference>
<comment type="similarity">
    <text evidence="2">Belongs to the universal ribosomal protein uL30 family.</text>
</comment>
<evidence type="ECO:0000313" key="11">
    <source>
        <dbReference type="RefSeq" id="XP_028033474.1"/>
    </source>
</evidence>
<dbReference type="PANTHER" id="PTHR15892:SF2">
    <property type="entry name" value="LARGE RIBOSOMAL SUBUNIT PROTEIN UL30M"/>
    <property type="match status" value="1"/>
</dbReference>
<keyword evidence="5" id="KW-0496">Mitochondrion</keyword>
<dbReference type="GO" id="GO:0003735">
    <property type="term" value="F:structural constituent of ribosome"/>
    <property type="evidence" value="ECO:0007669"/>
    <property type="project" value="InterPro"/>
</dbReference>
<dbReference type="InterPro" id="IPR036919">
    <property type="entry name" value="Ribo_uL30_ferredoxin-like_sf"/>
</dbReference>
<keyword evidence="4 11" id="KW-0689">Ribosomal protein</keyword>
<evidence type="ECO:0000256" key="7">
    <source>
        <dbReference type="ARBA" id="ARBA00035281"/>
    </source>
</evidence>
<keyword evidence="3" id="KW-0809">Transit peptide</keyword>
<accession>A0A6J2JZF6</accession>
<dbReference type="PANTHER" id="PTHR15892">
    <property type="entry name" value="MITOCHONDRIAL RIBOSOMAL PROTEIN L30"/>
    <property type="match status" value="1"/>
</dbReference>
<sequence>MNGKLLRNFNPLVSIIRSKGYKHPGGIRYPGGITYYPRFPDYKDPEITPSKLFRVERIKSSKHFPYWQKRILDELKIHEETRVTVVKNIPEINAKLWKIKHLIKITPIEFPYGEPTADDINYTILKENGQCLVTKKLEPEFGQIQALEEFDSDRKKMNSTTIKRDTRHRWNTGYGGGF</sequence>
<dbReference type="GO" id="GO:0005743">
    <property type="term" value="C:mitochondrial inner membrane"/>
    <property type="evidence" value="ECO:0007669"/>
    <property type="project" value="UniProtKB-ARBA"/>
</dbReference>
<keyword evidence="10" id="KW-1185">Reference proteome</keyword>
<dbReference type="Pfam" id="PF00327">
    <property type="entry name" value="Ribosomal_L30"/>
    <property type="match status" value="1"/>
</dbReference>
<evidence type="ECO:0000256" key="3">
    <source>
        <dbReference type="ARBA" id="ARBA00022946"/>
    </source>
</evidence>
<dbReference type="KEGG" id="bman:114245493"/>
<gene>
    <name evidence="11" type="primary">LOC114245493</name>
</gene>
<evidence type="ECO:0000256" key="1">
    <source>
        <dbReference type="ARBA" id="ARBA00004173"/>
    </source>
</evidence>
<keyword evidence="6" id="KW-0687">Ribonucleoprotein</keyword>
<evidence type="ECO:0000256" key="4">
    <source>
        <dbReference type="ARBA" id="ARBA00022980"/>
    </source>
</evidence>
<dbReference type="OrthoDB" id="9973389at2759"/>
<name>A0A6J2JZF6_BOMMA</name>
<evidence type="ECO:0000256" key="6">
    <source>
        <dbReference type="ARBA" id="ARBA00023274"/>
    </source>
</evidence>
<evidence type="ECO:0000256" key="8">
    <source>
        <dbReference type="ARBA" id="ARBA00035356"/>
    </source>
</evidence>
<feature type="domain" description="Large ribosomal subunit protein uL30-like ferredoxin-like fold" evidence="9">
    <location>
        <begin position="53"/>
        <end position="103"/>
    </location>
</feature>
<dbReference type="GO" id="GO:0006412">
    <property type="term" value="P:translation"/>
    <property type="evidence" value="ECO:0007669"/>
    <property type="project" value="InterPro"/>
</dbReference>
<dbReference type="SMR" id="A0A6J2JZF6"/>
<evidence type="ECO:0000256" key="5">
    <source>
        <dbReference type="ARBA" id="ARBA00023128"/>
    </source>
</evidence>
<proteinExistence type="inferred from homology"/>